<dbReference type="EMBL" id="CP000141">
    <property type="protein sequence ID" value="ABB15678.1"/>
    <property type="molecule type" value="Genomic_DNA"/>
</dbReference>
<gene>
    <name evidence="1" type="ordered locus">CHY_0296</name>
</gene>
<protein>
    <submittedName>
        <fullName evidence="1">Uncharacterized protein</fullName>
    </submittedName>
</protein>
<accession>Q3AFB7</accession>
<dbReference type="AlphaFoldDB" id="Q3AFB7"/>
<evidence type="ECO:0000313" key="2">
    <source>
        <dbReference type="Proteomes" id="UP000002706"/>
    </source>
</evidence>
<dbReference type="KEGG" id="chy:CHY_0296"/>
<dbReference type="Proteomes" id="UP000002706">
    <property type="component" value="Chromosome"/>
</dbReference>
<name>Q3AFB7_CARHZ</name>
<organism evidence="1 2">
    <name type="scientific">Carboxydothermus hydrogenoformans (strain ATCC BAA-161 / DSM 6008 / Z-2901)</name>
    <dbReference type="NCBI Taxonomy" id="246194"/>
    <lineage>
        <taxon>Bacteria</taxon>
        <taxon>Bacillati</taxon>
        <taxon>Bacillota</taxon>
        <taxon>Clostridia</taxon>
        <taxon>Thermoanaerobacterales</taxon>
        <taxon>Thermoanaerobacteraceae</taxon>
        <taxon>Carboxydothermus</taxon>
    </lineage>
</organism>
<sequence>MASPRFGLEERIASISFYSYLVGLNMQHEKLEKK</sequence>
<evidence type="ECO:0000313" key="1">
    <source>
        <dbReference type="EMBL" id="ABB15678.1"/>
    </source>
</evidence>
<proteinExistence type="predicted"/>
<dbReference type="InParanoid" id="Q3AFB7"/>
<dbReference type="HOGENOM" id="CLU_3372771_0_0_9"/>
<dbReference type="STRING" id="246194.CHY_0296"/>
<keyword evidence="2" id="KW-1185">Reference proteome</keyword>
<reference evidence="1 2" key="1">
    <citation type="journal article" date="2005" name="PLoS Genet.">
        <title>Life in hot carbon monoxide: the complete genome sequence of Carboxydothermus hydrogenoformans Z-2901.</title>
        <authorList>
            <person name="Wu M."/>
            <person name="Ren Q."/>
            <person name="Durkin A.S."/>
            <person name="Daugherty S.C."/>
            <person name="Brinkac L.M."/>
            <person name="Dodson R.J."/>
            <person name="Madupu R."/>
            <person name="Sullivan S.A."/>
            <person name="Kolonay J.F."/>
            <person name="Haft D.H."/>
            <person name="Nelson W.C."/>
            <person name="Tallon L.J."/>
            <person name="Jones K.M."/>
            <person name="Ulrich L.E."/>
            <person name="Gonzalez J.M."/>
            <person name="Zhulin I.B."/>
            <person name="Robb F.T."/>
            <person name="Eisen J.A."/>
        </authorList>
    </citation>
    <scope>NUCLEOTIDE SEQUENCE [LARGE SCALE GENOMIC DNA]</scope>
    <source>
        <strain evidence="2">ATCC BAA-161 / DSM 6008 / Z-2901</strain>
    </source>
</reference>